<name>A0A3N4K337_9PEZI</name>
<gene>
    <name evidence="1" type="ORF">L873DRAFT_1070285</name>
</gene>
<dbReference type="Proteomes" id="UP000276215">
    <property type="component" value="Unassembled WGS sequence"/>
</dbReference>
<keyword evidence="2" id="KW-1185">Reference proteome</keyword>
<dbReference type="EMBL" id="ML120355">
    <property type="protein sequence ID" value="RPB04986.1"/>
    <property type="molecule type" value="Genomic_DNA"/>
</dbReference>
<organism evidence="1 2">
    <name type="scientific">Choiromyces venosus 120613-1</name>
    <dbReference type="NCBI Taxonomy" id="1336337"/>
    <lineage>
        <taxon>Eukaryota</taxon>
        <taxon>Fungi</taxon>
        <taxon>Dikarya</taxon>
        <taxon>Ascomycota</taxon>
        <taxon>Pezizomycotina</taxon>
        <taxon>Pezizomycetes</taxon>
        <taxon>Pezizales</taxon>
        <taxon>Tuberaceae</taxon>
        <taxon>Choiromyces</taxon>
    </lineage>
</organism>
<proteinExistence type="predicted"/>
<reference evidence="1 2" key="1">
    <citation type="journal article" date="2018" name="Nat. Ecol. Evol.">
        <title>Pezizomycetes genomes reveal the molecular basis of ectomycorrhizal truffle lifestyle.</title>
        <authorList>
            <person name="Murat C."/>
            <person name="Payen T."/>
            <person name="Noel B."/>
            <person name="Kuo A."/>
            <person name="Morin E."/>
            <person name="Chen J."/>
            <person name="Kohler A."/>
            <person name="Krizsan K."/>
            <person name="Balestrini R."/>
            <person name="Da Silva C."/>
            <person name="Montanini B."/>
            <person name="Hainaut M."/>
            <person name="Levati E."/>
            <person name="Barry K.W."/>
            <person name="Belfiori B."/>
            <person name="Cichocki N."/>
            <person name="Clum A."/>
            <person name="Dockter R.B."/>
            <person name="Fauchery L."/>
            <person name="Guy J."/>
            <person name="Iotti M."/>
            <person name="Le Tacon F."/>
            <person name="Lindquist E.A."/>
            <person name="Lipzen A."/>
            <person name="Malagnac F."/>
            <person name="Mello A."/>
            <person name="Molinier V."/>
            <person name="Miyauchi S."/>
            <person name="Poulain J."/>
            <person name="Riccioni C."/>
            <person name="Rubini A."/>
            <person name="Sitrit Y."/>
            <person name="Splivallo R."/>
            <person name="Traeger S."/>
            <person name="Wang M."/>
            <person name="Zifcakova L."/>
            <person name="Wipf D."/>
            <person name="Zambonelli A."/>
            <person name="Paolocci F."/>
            <person name="Nowrousian M."/>
            <person name="Ottonello S."/>
            <person name="Baldrian P."/>
            <person name="Spatafora J.W."/>
            <person name="Henrissat B."/>
            <person name="Nagy L.G."/>
            <person name="Aury J.M."/>
            <person name="Wincker P."/>
            <person name="Grigoriev I.V."/>
            <person name="Bonfante P."/>
            <person name="Martin F.M."/>
        </authorList>
    </citation>
    <scope>NUCLEOTIDE SEQUENCE [LARGE SCALE GENOMIC DNA]</scope>
    <source>
        <strain evidence="1 2">120613-1</strain>
    </source>
</reference>
<accession>A0A3N4K337</accession>
<dbReference type="AlphaFoldDB" id="A0A3N4K337"/>
<evidence type="ECO:0000313" key="1">
    <source>
        <dbReference type="EMBL" id="RPB04986.1"/>
    </source>
</evidence>
<sequence length="126" mass="13949">MNSLTGPMASIRVTVKNSRFSPTIWSLVLIEIVSSATRALMHHHLGQFVAGGFTVVAGVKDDMSSSKTSLANSLASRRGWPILERTSLTLRSCWTILERTSLMRRSGWVILERTLLTLERTPAPIL</sequence>
<evidence type="ECO:0000313" key="2">
    <source>
        <dbReference type="Proteomes" id="UP000276215"/>
    </source>
</evidence>
<protein>
    <submittedName>
        <fullName evidence="1">Uncharacterized protein</fullName>
    </submittedName>
</protein>